<comment type="caution">
    <text evidence="2">The sequence shown here is derived from an EMBL/GenBank/DDBJ whole genome shotgun (WGS) entry which is preliminary data.</text>
</comment>
<gene>
    <name evidence="2" type="ORF">E1963_16035</name>
</gene>
<sequence length="199" mass="22644">MKAMAKKIESSVLSLSPFTELNYERTYSIDSLILMFFAFSGIGWIWEVFLHIIEDGMIINRGVMTGPWLPIYGMGGVLMLVVLKRWRNRPMQLLCMIMGLCGVIEYVTSLMLETLFGARWWDYSDMFLNINGRVCVEGLVIFGIGGLFFIYIIAPKMDNLLQRFSARSKFIVCVFLTAVFLGDLVHMFIAPNMGFGITS</sequence>
<name>A0A4V2WS80_9FIRM</name>
<keyword evidence="3" id="KW-1185">Reference proteome</keyword>
<feature type="transmembrane region" description="Helical" evidence="1">
    <location>
        <begin position="130"/>
        <end position="154"/>
    </location>
</feature>
<evidence type="ECO:0000313" key="3">
    <source>
        <dbReference type="Proteomes" id="UP000295710"/>
    </source>
</evidence>
<organism evidence="2 3">
    <name type="scientific">Extibacter muris</name>
    <dbReference type="NCBI Taxonomy" id="1796622"/>
    <lineage>
        <taxon>Bacteria</taxon>
        <taxon>Bacillati</taxon>
        <taxon>Bacillota</taxon>
        <taxon>Clostridia</taxon>
        <taxon>Lachnospirales</taxon>
        <taxon>Lachnospiraceae</taxon>
        <taxon>Extibacter</taxon>
    </lineage>
</organism>
<dbReference type="Proteomes" id="UP000295710">
    <property type="component" value="Unassembled WGS sequence"/>
</dbReference>
<proteinExistence type="predicted"/>
<reference evidence="2 3" key="1">
    <citation type="journal article" date="2016" name="Nat. Microbiol.">
        <title>The Mouse Intestinal Bacterial Collection (miBC) provides host-specific insight into cultured diversity and functional potential of the gut microbiota.</title>
        <authorList>
            <person name="Lagkouvardos I."/>
            <person name="Pukall R."/>
            <person name="Abt B."/>
            <person name="Foesel B.U."/>
            <person name="Meier-Kolthoff J.P."/>
            <person name="Kumar N."/>
            <person name="Bresciani A."/>
            <person name="Martinez I."/>
            <person name="Just S."/>
            <person name="Ziegler C."/>
            <person name="Brugiroux S."/>
            <person name="Garzetti D."/>
            <person name="Wenning M."/>
            <person name="Bui T.P."/>
            <person name="Wang J."/>
            <person name="Hugenholtz F."/>
            <person name="Plugge C.M."/>
            <person name="Peterson D.A."/>
            <person name="Hornef M.W."/>
            <person name="Baines J.F."/>
            <person name="Smidt H."/>
            <person name="Walter J."/>
            <person name="Kristiansen K."/>
            <person name="Nielsen H.B."/>
            <person name="Haller D."/>
            <person name="Overmann J."/>
            <person name="Stecher B."/>
            <person name="Clavel T."/>
        </authorList>
    </citation>
    <scope>NUCLEOTIDE SEQUENCE [LARGE SCALE GENOMIC DNA]</scope>
    <source>
        <strain evidence="2 3">DSM 28560</strain>
    </source>
</reference>
<keyword evidence="1" id="KW-0812">Transmembrane</keyword>
<dbReference type="Pfam" id="PF06541">
    <property type="entry name" value="ABC_trans_CmpB"/>
    <property type="match status" value="1"/>
</dbReference>
<dbReference type="EMBL" id="SMMX01000018">
    <property type="protein sequence ID" value="TDA20570.1"/>
    <property type="molecule type" value="Genomic_DNA"/>
</dbReference>
<protein>
    <recommendedName>
        <fullName evidence="4">ABC transporter permease</fullName>
    </recommendedName>
</protein>
<feature type="transmembrane region" description="Helical" evidence="1">
    <location>
        <begin position="95"/>
        <end position="118"/>
    </location>
</feature>
<dbReference type="AlphaFoldDB" id="A0A4V2WS80"/>
<evidence type="ECO:0000313" key="2">
    <source>
        <dbReference type="EMBL" id="TDA20570.1"/>
    </source>
</evidence>
<feature type="transmembrane region" description="Helical" evidence="1">
    <location>
        <begin position="65"/>
        <end position="83"/>
    </location>
</feature>
<keyword evidence="1" id="KW-1133">Transmembrane helix</keyword>
<dbReference type="RefSeq" id="WP_132280159.1">
    <property type="nucleotide sequence ID" value="NZ_JAOBST010000079.1"/>
</dbReference>
<evidence type="ECO:0008006" key="4">
    <source>
        <dbReference type="Google" id="ProtNLM"/>
    </source>
</evidence>
<feature type="transmembrane region" description="Helical" evidence="1">
    <location>
        <begin position="170"/>
        <end position="189"/>
    </location>
</feature>
<keyword evidence="1" id="KW-0472">Membrane</keyword>
<feature type="transmembrane region" description="Helical" evidence="1">
    <location>
        <begin position="32"/>
        <end position="53"/>
    </location>
</feature>
<accession>A0A4V2WS80</accession>
<dbReference type="InterPro" id="IPR010540">
    <property type="entry name" value="CmpB_TMEM229"/>
</dbReference>
<evidence type="ECO:0000256" key="1">
    <source>
        <dbReference type="SAM" id="Phobius"/>
    </source>
</evidence>